<accession>A0ABT8YQZ7</accession>
<comment type="similarity">
    <text evidence="1">Belongs to the short-chain dehydrogenases/reductases (SDR) family.</text>
</comment>
<dbReference type="Proteomes" id="UP001174932">
    <property type="component" value="Unassembled WGS sequence"/>
</dbReference>
<dbReference type="Pfam" id="PF13561">
    <property type="entry name" value="adh_short_C2"/>
    <property type="match status" value="1"/>
</dbReference>
<evidence type="ECO:0000313" key="4">
    <source>
        <dbReference type="Proteomes" id="UP001174932"/>
    </source>
</evidence>
<dbReference type="PANTHER" id="PTHR42760:SF133">
    <property type="entry name" value="3-OXOACYL-[ACYL-CARRIER-PROTEIN] REDUCTASE"/>
    <property type="match status" value="1"/>
</dbReference>
<evidence type="ECO:0000256" key="1">
    <source>
        <dbReference type="ARBA" id="ARBA00006484"/>
    </source>
</evidence>
<proteinExistence type="inferred from homology"/>
<dbReference type="PANTHER" id="PTHR42760">
    <property type="entry name" value="SHORT-CHAIN DEHYDROGENASES/REDUCTASES FAMILY MEMBER"/>
    <property type="match status" value="1"/>
</dbReference>
<name>A0ABT8YQZ7_9HYPH</name>
<dbReference type="InterPro" id="IPR036291">
    <property type="entry name" value="NAD(P)-bd_dom_sf"/>
</dbReference>
<evidence type="ECO:0000256" key="2">
    <source>
        <dbReference type="ARBA" id="ARBA00023002"/>
    </source>
</evidence>
<sequence length="259" mass="27611">MRKRTKPVALVTGGRQGLGRAIAIEMADKGFDLVIMDLVADERADETLATLAAKSAAARFVTGDLADLSSHSQIIEEAWNAFGGVDCLVNNAGVAARPLTDILDLSPEAFDFNLGINLRGTFFLTQAMSRKMLAEPDTSFYRSVIFITSIAAEHVSIDRSQYCVSKAGLSMTAKLYAVRLAAAGIHVHEVRPGFIKTDMTASASTAKIDAYIESGGVPLRRWGRPEDVGATTATLASGAMPYLNGQAIYVDGAFHLPIA</sequence>
<dbReference type="EMBL" id="JAUOZU010000015">
    <property type="protein sequence ID" value="MDO6966166.1"/>
    <property type="molecule type" value="Genomic_DNA"/>
</dbReference>
<dbReference type="PRINTS" id="PR00081">
    <property type="entry name" value="GDHRDH"/>
</dbReference>
<dbReference type="Gene3D" id="3.40.50.720">
    <property type="entry name" value="NAD(P)-binding Rossmann-like Domain"/>
    <property type="match status" value="1"/>
</dbReference>
<dbReference type="NCBIfam" id="NF009386">
    <property type="entry name" value="PRK12745.1"/>
    <property type="match status" value="1"/>
</dbReference>
<reference evidence="3" key="1">
    <citation type="journal article" date="2015" name="Int. J. Syst. Evol. Microbiol.">
        <title>Rhizobium alvei sp. nov., isolated from a freshwater river.</title>
        <authorList>
            <person name="Sheu S.Y."/>
            <person name="Huang H.W."/>
            <person name="Young C.C."/>
            <person name="Chen W.M."/>
        </authorList>
    </citation>
    <scope>NUCLEOTIDE SEQUENCE</scope>
    <source>
        <strain evidence="3">TNR-22</strain>
    </source>
</reference>
<dbReference type="RefSeq" id="WP_304378086.1">
    <property type="nucleotide sequence ID" value="NZ_JAUOZU010000015.1"/>
</dbReference>
<gene>
    <name evidence="3" type="ORF">Q4481_19615</name>
</gene>
<keyword evidence="4" id="KW-1185">Reference proteome</keyword>
<dbReference type="SUPFAM" id="SSF51735">
    <property type="entry name" value="NAD(P)-binding Rossmann-fold domains"/>
    <property type="match status" value="1"/>
</dbReference>
<organism evidence="3 4">
    <name type="scientific">Rhizobium alvei</name>
    <dbReference type="NCBI Taxonomy" id="1132659"/>
    <lineage>
        <taxon>Bacteria</taxon>
        <taxon>Pseudomonadati</taxon>
        <taxon>Pseudomonadota</taxon>
        <taxon>Alphaproteobacteria</taxon>
        <taxon>Hyphomicrobiales</taxon>
        <taxon>Rhizobiaceae</taxon>
        <taxon>Rhizobium/Agrobacterium group</taxon>
        <taxon>Rhizobium</taxon>
    </lineage>
</organism>
<keyword evidence="2" id="KW-0560">Oxidoreductase</keyword>
<protein>
    <submittedName>
        <fullName evidence="3">3-ketoacyl-ACP reductase</fullName>
    </submittedName>
</protein>
<reference evidence="3" key="2">
    <citation type="submission" date="2023-07" db="EMBL/GenBank/DDBJ databases">
        <authorList>
            <person name="Shen H."/>
        </authorList>
    </citation>
    <scope>NUCLEOTIDE SEQUENCE</scope>
    <source>
        <strain evidence="3">TNR-22</strain>
    </source>
</reference>
<comment type="caution">
    <text evidence="3">The sequence shown here is derived from an EMBL/GenBank/DDBJ whole genome shotgun (WGS) entry which is preliminary data.</text>
</comment>
<dbReference type="InterPro" id="IPR002347">
    <property type="entry name" value="SDR_fam"/>
</dbReference>
<evidence type="ECO:0000313" key="3">
    <source>
        <dbReference type="EMBL" id="MDO6966166.1"/>
    </source>
</evidence>